<dbReference type="CDD" id="cd03354">
    <property type="entry name" value="LbH_SAT"/>
    <property type="match status" value="1"/>
</dbReference>
<dbReference type="PROSITE" id="PS00101">
    <property type="entry name" value="HEXAPEP_TRANSFERASES"/>
    <property type="match status" value="1"/>
</dbReference>
<dbReference type="FunFam" id="2.160.10.10:FF:000007">
    <property type="entry name" value="Serine acetyltransferase"/>
    <property type="match status" value="1"/>
</dbReference>
<dbReference type="InterPro" id="IPR005881">
    <property type="entry name" value="Ser_O-AcTrfase"/>
</dbReference>
<keyword evidence="8" id="KW-0175">Coiled coil</keyword>
<keyword evidence="3" id="KW-0028">Amino-acid biosynthesis</keyword>
<dbReference type="InterPro" id="IPR053376">
    <property type="entry name" value="Serine_acetyltransferase"/>
</dbReference>
<dbReference type="InterPro" id="IPR042122">
    <property type="entry name" value="Ser_AcTrfase_N_sf"/>
</dbReference>
<keyword evidence="4 9" id="KW-0808">Transferase</keyword>
<evidence type="ECO:0000256" key="1">
    <source>
        <dbReference type="ARBA" id="ARBA00007274"/>
    </source>
</evidence>
<keyword evidence="6 9" id="KW-0012">Acyltransferase</keyword>
<dbReference type="Gene3D" id="1.10.3130.10">
    <property type="entry name" value="serine acetyltransferase, domain 1"/>
    <property type="match status" value="1"/>
</dbReference>
<evidence type="ECO:0000256" key="4">
    <source>
        <dbReference type="ARBA" id="ARBA00022679"/>
    </source>
</evidence>
<dbReference type="Pfam" id="PF00132">
    <property type="entry name" value="Hexapep"/>
    <property type="match status" value="1"/>
</dbReference>
<gene>
    <name evidence="9" type="primary">cysE</name>
    <name evidence="9" type="ORF">C4541_05730</name>
</gene>
<evidence type="ECO:0000256" key="6">
    <source>
        <dbReference type="ARBA" id="ARBA00023315"/>
    </source>
</evidence>
<comment type="similarity">
    <text evidence="1">Belongs to the transferase hexapeptide repeat family.</text>
</comment>
<evidence type="ECO:0000313" key="9">
    <source>
        <dbReference type="EMBL" id="RJP59523.1"/>
    </source>
</evidence>
<evidence type="ECO:0000256" key="7">
    <source>
        <dbReference type="ARBA" id="ARBA00049486"/>
    </source>
</evidence>
<dbReference type="EMBL" id="QZJZ01000047">
    <property type="protein sequence ID" value="RJP59523.1"/>
    <property type="molecule type" value="Genomic_DNA"/>
</dbReference>
<name>A0A3A4R4G1_9BACT</name>
<dbReference type="InterPro" id="IPR018357">
    <property type="entry name" value="Hexapep_transf_CS"/>
</dbReference>
<reference evidence="9 10" key="1">
    <citation type="journal article" date="2017" name="ISME J.">
        <title>Energy and carbon metabolisms in a deep terrestrial subsurface fluid microbial community.</title>
        <authorList>
            <person name="Momper L."/>
            <person name="Jungbluth S.P."/>
            <person name="Lee M.D."/>
            <person name="Amend J.P."/>
        </authorList>
    </citation>
    <scope>NUCLEOTIDE SEQUENCE [LARGE SCALE GENOMIC DNA]</scope>
    <source>
        <strain evidence="9">SURF_26</strain>
    </source>
</reference>
<evidence type="ECO:0000256" key="8">
    <source>
        <dbReference type="SAM" id="Coils"/>
    </source>
</evidence>
<keyword evidence="5" id="KW-0677">Repeat</keyword>
<dbReference type="PANTHER" id="PTHR42811">
    <property type="entry name" value="SERINE ACETYLTRANSFERASE"/>
    <property type="match status" value="1"/>
</dbReference>
<evidence type="ECO:0000256" key="5">
    <source>
        <dbReference type="ARBA" id="ARBA00022737"/>
    </source>
</evidence>
<dbReference type="NCBIfam" id="TIGR01172">
    <property type="entry name" value="cysE"/>
    <property type="match status" value="1"/>
</dbReference>
<dbReference type="GO" id="GO:0009001">
    <property type="term" value="F:serine O-acetyltransferase activity"/>
    <property type="evidence" value="ECO:0007669"/>
    <property type="project" value="UniProtKB-EC"/>
</dbReference>
<dbReference type="GO" id="GO:0006535">
    <property type="term" value="P:cysteine biosynthetic process from serine"/>
    <property type="evidence" value="ECO:0007669"/>
    <property type="project" value="InterPro"/>
</dbReference>
<dbReference type="Proteomes" id="UP000266426">
    <property type="component" value="Unassembled WGS sequence"/>
</dbReference>
<dbReference type="Gene3D" id="2.160.10.10">
    <property type="entry name" value="Hexapeptide repeat proteins"/>
    <property type="match status" value="1"/>
</dbReference>
<comment type="catalytic activity">
    <reaction evidence="7">
        <text>L-serine + acetyl-CoA = O-acetyl-L-serine + CoA</text>
        <dbReference type="Rhea" id="RHEA:24560"/>
        <dbReference type="ChEBI" id="CHEBI:33384"/>
        <dbReference type="ChEBI" id="CHEBI:57287"/>
        <dbReference type="ChEBI" id="CHEBI:57288"/>
        <dbReference type="ChEBI" id="CHEBI:58340"/>
        <dbReference type="EC" id="2.3.1.30"/>
    </reaction>
</comment>
<comment type="caution">
    <text evidence="9">The sequence shown here is derived from an EMBL/GenBank/DDBJ whole genome shotgun (WGS) entry which is preliminary data.</text>
</comment>
<dbReference type="EC" id="2.3.1.30" evidence="2"/>
<evidence type="ECO:0000256" key="2">
    <source>
        <dbReference type="ARBA" id="ARBA00013266"/>
    </source>
</evidence>
<dbReference type="InterPro" id="IPR011004">
    <property type="entry name" value="Trimer_LpxA-like_sf"/>
</dbReference>
<sequence length="244" mass="26692">MVLWEDFKAIFQRDPAARGFWGVLEVILSYSGFHAIVSHRICHFLHAKLHLPLIPRLLSQIARLITGIEIHPGAQIGKGFFIDHGMGVVIGETTIVGDFVTLYQGVTLGGTGKESGKRHPTLKNHIVVGAGSKVLGNITIGNNVKIGAGSVVVKNVPDDCTVVGVPAEIVKRRGTKVPEMSLDHANLPDPIAMRLAAIQAEIDCIEDHIRCFNEECKMRKITRESIKNSIEELKNLQNLDETPS</sequence>
<dbReference type="InterPro" id="IPR001451">
    <property type="entry name" value="Hexapep"/>
</dbReference>
<protein>
    <recommendedName>
        <fullName evidence="2">serine O-acetyltransferase</fullName>
        <ecNumber evidence="2">2.3.1.30</ecNumber>
    </recommendedName>
</protein>
<dbReference type="SUPFAM" id="SSF51161">
    <property type="entry name" value="Trimeric LpxA-like enzymes"/>
    <property type="match status" value="1"/>
</dbReference>
<proteinExistence type="inferred from homology"/>
<accession>A0A3A4R4G1</accession>
<dbReference type="InterPro" id="IPR045304">
    <property type="entry name" value="LbH_SAT"/>
</dbReference>
<evidence type="ECO:0000313" key="10">
    <source>
        <dbReference type="Proteomes" id="UP000266426"/>
    </source>
</evidence>
<dbReference type="AlphaFoldDB" id="A0A3A4R4G1"/>
<evidence type="ECO:0000256" key="3">
    <source>
        <dbReference type="ARBA" id="ARBA00022605"/>
    </source>
</evidence>
<dbReference type="GO" id="GO:0005737">
    <property type="term" value="C:cytoplasm"/>
    <property type="evidence" value="ECO:0007669"/>
    <property type="project" value="InterPro"/>
</dbReference>
<feature type="coiled-coil region" evidence="8">
    <location>
        <begin position="195"/>
        <end position="239"/>
    </location>
</feature>
<dbReference type="NCBIfam" id="NF041874">
    <property type="entry name" value="EPS_EpsC"/>
    <property type="match status" value="1"/>
</dbReference>
<organism evidence="9 10">
    <name type="scientific">Candidatus Auribacter fodinae</name>
    <dbReference type="NCBI Taxonomy" id="2093366"/>
    <lineage>
        <taxon>Bacteria</taxon>
        <taxon>Pseudomonadati</taxon>
        <taxon>Candidatus Auribacterota</taxon>
        <taxon>Candidatus Auribacteria</taxon>
        <taxon>Candidatus Auribacterales</taxon>
        <taxon>Candidatus Auribacteraceae</taxon>
        <taxon>Candidatus Auribacter</taxon>
    </lineage>
</organism>